<evidence type="ECO:0000313" key="11">
    <source>
        <dbReference type="Proteomes" id="UP000186817"/>
    </source>
</evidence>
<dbReference type="GO" id="GO:0012505">
    <property type="term" value="C:endomembrane system"/>
    <property type="evidence" value="ECO:0007669"/>
    <property type="project" value="UniProtKB-SubCell"/>
</dbReference>
<evidence type="ECO:0000256" key="6">
    <source>
        <dbReference type="ARBA" id="ARBA00023136"/>
    </source>
</evidence>
<feature type="transmembrane region" description="Helical" evidence="8">
    <location>
        <begin position="619"/>
        <end position="637"/>
    </location>
</feature>
<feature type="region of interest" description="Disordered" evidence="7">
    <location>
        <begin position="343"/>
        <end position="378"/>
    </location>
</feature>
<protein>
    <recommendedName>
        <fullName evidence="9">DUF202 domain-containing protein</fullName>
    </recommendedName>
</protein>
<keyword evidence="11" id="KW-1185">Reference proteome</keyword>
<feature type="region of interest" description="Disordered" evidence="7">
    <location>
        <begin position="467"/>
        <end position="488"/>
    </location>
</feature>
<feature type="domain" description="DUF202" evidence="9">
    <location>
        <begin position="537"/>
        <end position="598"/>
    </location>
</feature>
<dbReference type="InterPro" id="IPR011047">
    <property type="entry name" value="Quinoprotein_ADH-like_sf"/>
</dbReference>
<comment type="caution">
    <text evidence="10">The sequence shown here is derived from an EMBL/GenBank/DDBJ whole genome shotgun (WGS) entry which is preliminary data.</text>
</comment>
<evidence type="ECO:0000256" key="3">
    <source>
        <dbReference type="ARBA" id="ARBA00022692"/>
    </source>
</evidence>
<dbReference type="OrthoDB" id="426675at2759"/>
<sequence length="659" mass="71635">MDGSPVLRAAAAVSSLSTATLVDLASGAVRRKLSSEDPILSVATAAPLRAVLGAGGRAVRESSTVAVWDADTGELRAEMQQLPKKDLAKAAGYVFLDSPEALEVLSICTRYKKLVTCLIFVPELRAAITGDGAFSQEKPQGRIVLWNPDSLEQHLNFAAQFRCPEPMDVNLTGHGATPETTCRKLNCASTVTSVAWSGADKVLISADRSHCICLWQPESGAKLQEIRTDAAYVAPLGCIASLPDAAVRWLIAVPPGEERSTFVYSLCGFKESPVVACGLRNGDILCWDLEARRLRSRSVKMQSAVNCLALRNLVRGELVAGDKTGAVPCSSYRHFEQDHTICASPADRDRNRRTHSPPFPMPLTQPSSDPSSPKTAAGGCSTSFHLLTLRSSDGQQVFQLALYEGVDSASLHRTVAARVGAPEDAIFCTSTPEATGPVVPLSAALLHAGLPEDFFLTVHVYEKPTNSFPGNSFQSDEPPKAAGAPPEGRRLEVVPNANSASYTSLLRMSRVRWENFAQQTDEIVTAMERFNRLSTDLANERTLLAWIRTAMAGIRTIFVFYAIEGVSRFWEAGVSISEVLMALLVLILLFTGRARYYAIKELILKRDPPASFGRVSLRYTYLVLGMTTMITTAAVCMRRWGKEPKRVMCSDMSFPWGSK</sequence>
<dbReference type="InterPro" id="IPR003807">
    <property type="entry name" value="DUF202"/>
</dbReference>
<feature type="compositionally biased region" description="Polar residues" evidence="7">
    <location>
        <begin position="364"/>
        <end position="378"/>
    </location>
</feature>
<accession>A0A1Q9D6X8</accession>
<dbReference type="Gene3D" id="2.130.10.10">
    <property type="entry name" value="YVTN repeat-like/Quinoprotein amine dehydrogenase"/>
    <property type="match status" value="1"/>
</dbReference>
<dbReference type="AlphaFoldDB" id="A0A1Q9D6X8"/>
<gene>
    <name evidence="10" type="ORF">AK812_SmicGene27464</name>
</gene>
<dbReference type="InterPro" id="IPR015943">
    <property type="entry name" value="WD40/YVTN_repeat-like_dom_sf"/>
</dbReference>
<organism evidence="10 11">
    <name type="scientific">Symbiodinium microadriaticum</name>
    <name type="common">Dinoflagellate</name>
    <name type="synonym">Zooxanthella microadriatica</name>
    <dbReference type="NCBI Taxonomy" id="2951"/>
    <lineage>
        <taxon>Eukaryota</taxon>
        <taxon>Sar</taxon>
        <taxon>Alveolata</taxon>
        <taxon>Dinophyceae</taxon>
        <taxon>Suessiales</taxon>
        <taxon>Symbiodiniaceae</taxon>
        <taxon>Symbiodinium</taxon>
    </lineage>
</organism>
<dbReference type="SUPFAM" id="SSF50998">
    <property type="entry name" value="Quinoprotein alcohol dehydrogenase-like"/>
    <property type="match status" value="1"/>
</dbReference>
<keyword evidence="5 8" id="KW-1133">Transmembrane helix</keyword>
<evidence type="ECO:0000256" key="7">
    <source>
        <dbReference type="SAM" id="MobiDB-lite"/>
    </source>
</evidence>
<dbReference type="Proteomes" id="UP000186817">
    <property type="component" value="Unassembled WGS sequence"/>
</dbReference>
<dbReference type="Pfam" id="PF02656">
    <property type="entry name" value="DUF202"/>
    <property type="match status" value="1"/>
</dbReference>
<keyword evidence="3 8" id="KW-0812">Transmembrane</keyword>
<feature type="transmembrane region" description="Helical" evidence="8">
    <location>
        <begin position="575"/>
        <end position="599"/>
    </location>
</feature>
<proteinExistence type="predicted"/>
<name>A0A1Q9D6X8_SYMMI</name>
<evidence type="ECO:0000256" key="2">
    <source>
        <dbReference type="ARBA" id="ARBA00022574"/>
    </source>
</evidence>
<evidence type="ECO:0000256" key="8">
    <source>
        <dbReference type="SAM" id="Phobius"/>
    </source>
</evidence>
<reference evidence="10 11" key="1">
    <citation type="submission" date="2016-02" db="EMBL/GenBank/DDBJ databases">
        <title>Genome analysis of coral dinoflagellate symbionts highlights evolutionary adaptations to a symbiotic lifestyle.</title>
        <authorList>
            <person name="Aranda M."/>
            <person name="Li Y."/>
            <person name="Liew Y.J."/>
            <person name="Baumgarten S."/>
            <person name="Simakov O."/>
            <person name="Wilson M."/>
            <person name="Piel J."/>
            <person name="Ashoor H."/>
            <person name="Bougouffa S."/>
            <person name="Bajic V.B."/>
            <person name="Ryu T."/>
            <person name="Ravasi T."/>
            <person name="Bayer T."/>
            <person name="Micklem G."/>
            <person name="Kim H."/>
            <person name="Bhak J."/>
            <person name="Lajeunesse T.C."/>
            <person name="Voolstra C.R."/>
        </authorList>
    </citation>
    <scope>NUCLEOTIDE SEQUENCE [LARGE SCALE GENOMIC DNA]</scope>
    <source>
        <strain evidence="10 11">CCMP2467</strain>
    </source>
</reference>
<keyword evidence="6 8" id="KW-0472">Membrane</keyword>
<evidence type="ECO:0000256" key="4">
    <source>
        <dbReference type="ARBA" id="ARBA00022737"/>
    </source>
</evidence>
<dbReference type="PANTHER" id="PTHR19848:SF8">
    <property type="entry name" value="F-BOX AND WD REPEAT DOMAIN CONTAINING 7"/>
    <property type="match status" value="1"/>
</dbReference>
<feature type="transmembrane region" description="Helical" evidence="8">
    <location>
        <begin position="543"/>
        <end position="563"/>
    </location>
</feature>
<evidence type="ECO:0000259" key="9">
    <source>
        <dbReference type="Pfam" id="PF02656"/>
    </source>
</evidence>
<evidence type="ECO:0000256" key="5">
    <source>
        <dbReference type="ARBA" id="ARBA00022989"/>
    </source>
</evidence>
<keyword evidence="4" id="KW-0677">Repeat</keyword>
<evidence type="ECO:0000313" key="10">
    <source>
        <dbReference type="EMBL" id="OLP90898.1"/>
    </source>
</evidence>
<dbReference type="PANTHER" id="PTHR19848">
    <property type="entry name" value="WD40 REPEAT PROTEIN"/>
    <property type="match status" value="1"/>
</dbReference>
<dbReference type="EMBL" id="LSRX01000689">
    <property type="protein sequence ID" value="OLP90898.1"/>
    <property type="molecule type" value="Genomic_DNA"/>
</dbReference>
<evidence type="ECO:0000256" key="1">
    <source>
        <dbReference type="ARBA" id="ARBA00004127"/>
    </source>
</evidence>
<keyword evidence="2" id="KW-0853">WD repeat</keyword>
<comment type="subcellular location">
    <subcellularLocation>
        <location evidence="1">Endomembrane system</location>
        <topology evidence="1">Multi-pass membrane protein</topology>
    </subcellularLocation>
</comment>